<gene>
    <name evidence="1" type="ORF">ACFOZ7_19770</name>
</gene>
<dbReference type="AlphaFoldDB" id="A0ABD5P474"/>
<dbReference type="Gene3D" id="3.40.720.10">
    <property type="entry name" value="Alkaline Phosphatase, subunit A"/>
    <property type="match status" value="1"/>
</dbReference>
<accession>A0ABD5P474</accession>
<dbReference type="InterPro" id="IPR017850">
    <property type="entry name" value="Alkaline_phosphatase_core_sf"/>
</dbReference>
<name>A0ABD5P474_9EURY</name>
<dbReference type="InterPro" id="IPR002591">
    <property type="entry name" value="Phosphodiest/P_Trfase"/>
</dbReference>
<dbReference type="GO" id="GO:0016787">
    <property type="term" value="F:hydrolase activity"/>
    <property type="evidence" value="ECO:0007669"/>
    <property type="project" value="UniProtKB-ARBA"/>
</dbReference>
<dbReference type="EMBL" id="JBHSDJ010000130">
    <property type="protein sequence ID" value="MFC4249139.1"/>
    <property type="molecule type" value="Genomic_DNA"/>
</dbReference>
<dbReference type="RefSeq" id="WP_246969685.1">
    <property type="nucleotide sequence ID" value="NZ_CP095397.1"/>
</dbReference>
<comment type="caution">
    <text evidence="1">The sequence shown here is derived from an EMBL/GenBank/DDBJ whole genome shotgun (WGS) entry which is preliminary data.</text>
</comment>
<evidence type="ECO:0000313" key="1">
    <source>
        <dbReference type="EMBL" id="MFC4249139.1"/>
    </source>
</evidence>
<protein>
    <submittedName>
        <fullName evidence="1">Alkaline phosphatase family protein</fullName>
    </submittedName>
</protein>
<evidence type="ECO:0000313" key="2">
    <source>
        <dbReference type="Proteomes" id="UP001595821"/>
    </source>
</evidence>
<dbReference type="Proteomes" id="UP001595821">
    <property type="component" value="Unassembled WGS sequence"/>
</dbReference>
<organism evidence="1 2">
    <name type="scientific">Natribaculum luteum</name>
    <dbReference type="NCBI Taxonomy" id="1586232"/>
    <lineage>
        <taxon>Archaea</taxon>
        <taxon>Methanobacteriati</taxon>
        <taxon>Methanobacteriota</taxon>
        <taxon>Stenosarchaea group</taxon>
        <taxon>Halobacteria</taxon>
        <taxon>Halobacteriales</taxon>
        <taxon>Natrialbaceae</taxon>
        <taxon>Natribaculum</taxon>
    </lineage>
</organism>
<dbReference type="SUPFAM" id="SSF53649">
    <property type="entry name" value="Alkaline phosphatase-like"/>
    <property type="match status" value="1"/>
</dbReference>
<dbReference type="PANTHER" id="PTHR10151:SF120">
    <property type="entry name" value="BIS(5'-ADENOSYL)-TRIPHOSPHATASE"/>
    <property type="match status" value="1"/>
</dbReference>
<sequence>MKTVVLGFDALDWRYLERFSSSLPNFTALRERGVEAPLESTHPPWTGSAWPSMYTGTDPSHHGVYGFFDYDGYPDDGHLVSRADVHRPALWNYLSDDGVPSVVLNVPVTHPAEPIDGVLVPGYLAAEDESGQPEGIRDELSDELGETYTIYSRGEISDDPDEKFAGYLELIEQRRGAAVALLENHEWEFALLQVQKTDAVFHNFDDERRFRAIYEAADRLLGDVLQSVDEATNVVVCSDHGIGRLDGYQIHVNEVLAEHGFVETTAEGDRLSLGSEKKSLLGTTEEDRDETGTLERTLLAGQRVATGLGVEPSDVYAAAKRLGLESALVRLVPESMQRAAGETVDWRRSRAYCPDETRMGVRINLEGREPDGVVSPSEYETVRDELVEILSGLETPDGEPAFDYVCRRERLFDGPFLDDAPDVLFLPAGMDHTVSTALYGQRFVPVDAHDHKLDGVFVGAGPGFEASADVGRLSLPDVAPIAMALLDRPVPSRMTGSVPDGLLAGPARRVDYGDIAYGTGVTEPTVDDGAVTERLEDLGYL</sequence>
<dbReference type="PANTHER" id="PTHR10151">
    <property type="entry name" value="ECTONUCLEOTIDE PYROPHOSPHATASE/PHOSPHODIESTERASE"/>
    <property type="match status" value="1"/>
</dbReference>
<reference evidence="1 2" key="1">
    <citation type="journal article" date="2014" name="Int. J. Syst. Evol. Microbiol.">
        <title>Complete genome sequence of Corynebacterium casei LMG S-19264T (=DSM 44701T), isolated from a smear-ripened cheese.</title>
        <authorList>
            <consortium name="US DOE Joint Genome Institute (JGI-PGF)"/>
            <person name="Walter F."/>
            <person name="Albersmeier A."/>
            <person name="Kalinowski J."/>
            <person name="Ruckert C."/>
        </authorList>
    </citation>
    <scope>NUCLEOTIDE SEQUENCE [LARGE SCALE GENOMIC DNA]</scope>
    <source>
        <strain evidence="1 2">IBRC-M 10912</strain>
    </source>
</reference>
<proteinExistence type="predicted"/>
<dbReference type="GeneID" id="71855450"/>
<dbReference type="Pfam" id="PF01663">
    <property type="entry name" value="Phosphodiest"/>
    <property type="match status" value="1"/>
</dbReference>